<dbReference type="Pfam" id="PF02949">
    <property type="entry name" value="7tm_6"/>
    <property type="match status" value="1"/>
</dbReference>
<name>A0AAW1LTI6_POPJA</name>
<evidence type="ECO:0000256" key="5">
    <source>
        <dbReference type="ARBA" id="ARBA00022725"/>
    </source>
</evidence>
<keyword evidence="5 10" id="KW-0552">Olfaction</keyword>
<evidence type="ECO:0000313" key="12">
    <source>
        <dbReference type="Proteomes" id="UP001458880"/>
    </source>
</evidence>
<accession>A0AAW1LTI6</accession>
<evidence type="ECO:0000256" key="2">
    <source>
        <dbReference type="ARBA" id="ARBA00022475"/>
    </source>
</evidence>
<organism evidence="11 12">
    <name type="scientific">Popillia japonica</name>
    <name type="common">Japanese beetle</name>
    <dbReference type="NCBI Taxonomy" id="7064"/>
    <lineage>
        <taxon>Eukaryota</taxon>
        <taxon>Metazoa</taxon>
        <taxon>Ecdysozoa</taxon>
        <taxon>Arthropoda</taxon>
        <taxon>Hexapoda</taxon>
        <taxon>Insecta</taxon>
        <taxon>Pterygota</taxon>
        <taxon>Neoptera</taxon>
        <taxon>Endopterygota</taxon>
        <taxon>Coleoptera</taxon>
        <taxon>Polyphaga</taxon>
        <taxon>Scarabaeiformia</taxon>
        <taxon>Scarabaeidae</taxon>
        <taxon>Rutelinae</taxon>
        <taxon>Popillia</taxon>
    </lineage>
</organism>
<feature type="transmembrane region" description="Helical" evidence="10">
    <location>
        <begin position="239"/>
        <end position="263"/>
    </location>
</feature>
<keyword evidence="6 10" id="KW-1133">Transmembrane helix</keyword>
<evidence type="ECO:0000256" key="8">
    <source>
        <dbReference type="ARBA" id="ARBA00023170"/>
    </source>
</evidence>
<comment type="subcellular location">
    <subcellularLocation>
        <location evidence="1 10">Cell membrane</location>
        <topology evidence="1 10">Multi-pass membrane protein</topology>
    </subcellularLocation>
</comment>
<comment type="similarity">
    <text evidence="10">Belongs to the insect chemoreceptor superfamily. Heteromeric odorant receptor channel (TC 1.A.69) family.</text>
</comment>
<comment type="caution">
    <text evidence="11">The sequence shown here is derived from an EMBL/GenBank/DDBJ whole genome shotgun (WGS) entry which is preliminary data.</text>
</comment>
<comment type="caution">
    <text evidence="10">Lacks conserved residue(s) required for the propagation of feature annotation.</text>
</comment>
<dbReference type="GO" id="GO:0005886">
    <property type="term" value="C:plasma membrane"/>
    <property type="evidence" value="ECO:0007669"/>
    <property type="project" value="UniProtKB-SubCell"/>
</dbReference>
<dbReference type="InterPro" id="IPR004117">
    <property type="entry name" value="7tm6_olfct_rcpt"/>
</dbReference>
<evidence type="ECO:0000256" key="10">
    <source>
        <dbReference type="RuleBase" id="RU351113"/>
    </source>
</evidence>
<gene>
    <name evidence="11" type="ORF">QE152_g10963</name>
</gene>
<evidence type="ECO:0000313" key="11">
    <source>
        <dbReference type="EMBL" id="KAK9737131.1"/>
    </source>
</evidence>
<evidence type="ECO:0000256" key="1">
    <source>
        <dbReference type="ARBA" id="ARBA00004651"/>
    </source>
</evidence>
<evidence type="ECO:0000256" key="7">
    <source>
        <dbReference type="ARBA" id="ARBA00023136"/>
    </source>
</evidence>
<keyword evidence="2" id="KW-1003">Cell membrane</keyword>
<keyword evidence="3 10" id="KW-0716">Sensory transduction</keyword>
<dbReference type="EMBL" id="JASPKY010000104">
    <property type="protein sequence ID" value="KAK9737131.1"/>
    <property type="molecule type" value="Genomic_DNA"/>
</dbReference>
<proteinExistence type="inferred from homology"/>
<feature type="transmembrane region" description="Helical" evidence="10">
    <location>
        <begin position="114"/>
        <end position="135"/>
    </location>
</feature>
<sequence length="372" mass="41978">MDLLKKYSLSSMRLRSLNALEASTANRNKAIGWLVWDLTFLKSKQSYWVVVTDIIDAVDCITVIIVVCQTLMKELSLLIYQDKYADIYNTLHKFWTYDKFGPVPEKKLTSIQRIIEKFVQCHMVVIIACGLFYYFKAALQREKVLIMGWVTVCGIENNLCYAINYAGQVVFIVWLMPVFLSYDTMTLLLLGRVYCELEQIKYGFVNLNVKCDESEIIKQVSALVQQHNLVLDFLEKISALLSSILLCLFLTVLLSLCTSFFLLTATGFPPSFSVLSRLGPYLAGSCGQNLLYCVVGQIISDQTLSVADAIYDSQWFTTNSFALRKAVILVMMRSQKSMQLAAGGIFNLNLETFVAVTKASASALAFLNTMYN</sequence>
<dbReference type="PANTHER" id="PTHR21137:SF35">
    <property type="entry name" value="ODORANT RECEPTOR 19A-RELATED"/>
    <property type="match status" value="1"/>
</dbReference>
<dbReference type="GO" id="GO:0007165">
    <property type="term" value="P:signal transduction"/>
    <property type="evidence" value="ECO:0007669"/>
    <property type="project" value="UniProtKB-KW"/>
</dbReference>
<dbReference type="Proteomes" id="UP001458880">
    <property type="component" value="Unassembled WGS sequence"/>
</dbReference>
<dbReference type="AlphaFoldDB" id="A0AAW1LTI6"/>
<keyword evidence="9 10" id="KW-0807">Transducer</keyword>
<evidence type="ECO:0000256" key="9">
    <source>
        <dbReference type="ARBA" id="ARBA00023224"/>
    </source>
</evidence>
<evidence type="ECO:0000256" key="4">
    <source>
        <dbReference type="ARBA" id="ARBA00022692"/>
    </source>
</evidence>
<protein>
    <recommendedName>
        <fullName evidence="10">Odorant receptor</fullName>
    </recommendedName>
</protein>
<dbReference type="PANTHER" id="PTHR21137">
    <property type="entry name" value="ODORANT RECEPTOR"/>
    <property type="match status" value="1"/>
</dbReference>
<evidence type="ECO:0000256" key="6">
    <source>
        <dbReference type="ARBA" id="ARBA00022989"/>
    </source>
</evidence>
<dbReference type="GO" id="GO:0004984">
    <property type="term" value="F:olfactory receptor activity"/>
    <property type="evidence" value="ECO:0007669"/>
    <property type="project" value="InterPro"/>
</dbReference>
<evidence type="ECO:0000256" key="3">
    <source>
        <dbReference type="ARBA" id="ARBA00022606"/>
    </source>
</evidence>
<keyword evidence="12" id="KW-1185">Reference proteome</keyword>
<keyword evidence="8 10" id="KW-0675">Receptor</keyword>
<reference evidence="11 12" key="1">
    <citation type="journal article" date="2024" name="BMC Genomics">
        <title>De novo assembly and annotation of Popillia japonica's genome with initial clues to its potential as an invasive pest.</title>
        <authorList>
            <person name="Cucini C."/>
            <person name="Boschi S."/>
            <person name="Funari R."/>
            <person name="Cardaioli E."/>
            <person name="Iannotti N."/>
            <person name="Marturano G."/>
            <person name="Paoli F."/>
            <person name="Bruttini M."/>
            <person name="Carapelli A."/>
            <person name="Frati F."/>
            <person name="Nardi F."/>
        </authorList>
    </citation>
    <scope>NUCLEOTIDE SEQUENCE [LARGE SCALE GENOMIC DNA]</scope>
    <source>
        <strain evidence="11">DMR45628</strain>
    </source>
</reference>
<dbReference type="GO" id="GO:0005549">
    <property type="term" value="F:odorant binding"/>
    <property type="evidence" value="ECO:0007669"/>
    <property type="project" value="InterPro"/>
</dbReference>
<keyword evidence="7 10" id="KW-0472">Membrane</keyword>
<keyword evidence="4 10" id="KW-0812">Transmembrane</keyword>